<evidence type="ECO:0000256" key="1">
    <source>
        <dbReference type="SAM" id="MobiDB-lite"/>
    </source>
</evidence>
<protein>
    <submittedName>
        <fullName evidence="3">Nucleolus and neural progenitor protein</fullName>
    </submittedName>
</protein>
<dbReference type="InterPro" id="IPR052835">
    <property type="entry name" value="Nepro"/>
</dbReference>
<dbReference type="RefSeq" id="XP_044297912.1">
    <property type="nucleotide sequence ID" value="XM_044441977.1"/>
</dbReference>
<gene>
    <name evidence="3" type="primary">NEPRO</name>
</gene>
<dbReference type="Pfam" id="PF14780">
    <property type="entry name" value="NEPRO_N"/>
    <property type="match status" value="1"/>
</dbReference>
<dbReference type="PANTHER" id="PTHR34761">
    <property type="entry name" value="NUCLEOLUS AND NEURAL PROGENITOR PROTEIN"/>
    <property type="match status" value="1"/>
</dbReference>
<dbReference type="OMA" id="EFVLMKI"/>
<dbReference type="GO" id="GO:0045747">
    <property type="term" value="P:positive regulation of Notch signaling pathway"/>
    <property type="evidence" value="ECO:0007669"/>
    <property type="project" value="TreeGrafter"/>
</dbReference>
<dbReference type="PANTHER" id="PTHR34761:SF1">
    <property type="entry name" value="NUCLEOLUS AND NEURAL PROGENITOR PROTEIN"/>
    <property type="match status" value="1"/>
</dbReference>
<dbReference type="Ensembl" id="ENSVKKT00000027166.1">
    <property type="protein sequence ID" value="ENSVKKP00000026517.1"/>
    <property type="gene ID" value="ENSVKKG00000017295.1"/>
</dbReference>
<dbReference type="AlphaFoldDB" id="A0A8D2LTE2"/>
<reference evidence="3" key="2">
    <citation type="submission" date="2025-09" db="UniProtKB">
        <authorList>
            <consortium name="Ensembl"/>
        </authorList>
    </citation>
    <scope>IDENTIFICATION</scope>
</reference>
<evidence type="ECO:0000259" key="2">
    <source>
        <dbReference type="Pfam" id="PF14780"/>
    </source>
</evidence>
<evidence type="ECO:0000313" key="3">
    <source>
        <dbReference type="Ensembl" id="ENSVKKP00000026517.1"/>
    </source>
</evidence>
<feature type="domain" description="Nucleolus and neural progenitor protein-like N-terminal" evidence="2">
    <location>
        <begin position="4"/>
        <end position="168"/>
    </location>
</feature>
<dbReference type="Proteomes" id="UP000694545">
    <property type="component" value="Unplaced"/>
</dbReference>
<dbReference type="GO" id="GO:0005634">
    <property type="term" value="C:nucleus"/>
    <property type="evidence" value="ECO:0007669"/>
    <property type="project" value="TreeGrafter"/>
</dbReference>
<feature type="compositionally biased region" description="Polar residues" evidence="1">
    <location>
        <begin position="293"/>
        <end position="309"/>
    </location>
</feature>
<dbReference type="InterPro" id="IPR027951">
    <property type="entry name" value="Nepro_N"/>
</dbReference>
<organism evidence="3 4">
    <name type="scientific">Varanus komodoensis</name>
    <name type="common">Komodo dragon</name>
    <dbReference type="NCBI Taxonomy" id="61221"/>
    <lineage>
        <taxon>Eukaryota</taxon>
        <taxon>Metazoa</taxon>
        <taxon>Chordata</taxon>
        <taxon>Craniata</taxon>
        <taxon>Vertebrata</taxon>
        <taxon>Euteleostomi</taxon>
        <taxon>Lepidosauria</taxon>
        <taxon>Squamata</taxon>
        <taxon>Bifurcata</taxon>
        <taxon>Unidentata</taxon>
        <taxon>Episquamata</taxon>
        <taxon>Toxicofera</taxon>
        <taxon>Anguimorpha</taxon>
        <taxon>Paleoanguimorpha</taxon>
        <taxon>Varanoidea</taxon>
        <taxon>Varanidae</taxon>
        <taxon>Varanus</taxon>
    </lineage>
</organism>
<evidence type="ECO:0000313" key="4">
    <source>
        <dbReference type="Proteomes" id="UP000694545"/>
    </source>
</evidence>
<accession>A0A8D2LTE2</accession>
<dbReference type="GeneID" id="123029257"/>
<dbReference type="RefSeq" id="XP_044297913.1">
    <property type="nucleotide sequence ID" value="XM_044441978.1"/>
</dbReference>
<feature type="region of interest" description="Disordered" evidence="1">
    <location>
        <begin position="461"/>
        <end position="494"/>
    </location>
</feature>
<reference evidence="3" key="1">
    <citation type="submission" date="2025-08" db="UniProtKB">
        <authorList>
            <consortium name="Ensembl"/>
        </authorList>
    </citation>
    <scope>IDENTIFICATION</scope>
</reference>
<proteinExistence type="predicted"/>
<dbReference type="CTD" id="25871"/>
<sequence>MAVRCFSAVSKGCHSVYHLLRNEAMVAEQSLLHSIMYSFHYQMNHHRPYRSLKQVEQCLKRFKIMNLEKAIQDLVQAGPVKHNSENAEECLVPSQPVIEVVLVKILGGCKLVLRLLECCCTGFLLSVKHLCLQEYILLNTLVVGLLSRLWILFKGVLKSLGSLYKSLFELLQEVSNMQPRPYIEGFAFPSVINEFLGAPYSEIKKKMPKALVMKKAGTGWLNRLFSGSKPGSLSTAVPKRVMKKMRRAQNNTDIGKPVLVNRTNLDLEKEFDIKTLCRHPSPAMQENTKSRENPSGSKRTPKSLSSKSLKAQHLRSFVPKLQEASSFRELSDTLKTTILWCKSNRLGSEAFFLGMKLLKSKRLQHVEAQGCSLRRKLGCVKATLCKYLQLTSCKWRPSQILRVQSHLRRRIKLSKKRRCNLKRSLFCIPPPETDTLLLENSLSCSLGQWSNDSSQVWTTENSHSNETVEEQARGNASHLVKERSLSHRQKGATENSDDIDDIFKVIGL</sequence>
<feature type="region of interest" description="Disordered" evidence="1">
    <location>
        <begin position="278"/>
        <end position="311"/>
    </location>
</feature>
<name>A0A8D2LTE2_VARKO</name>
<keyword evidence="4" id="KW-1185">Reference proteome</keyword>